<proteinExistence type="predicted"/>
<dbReference type="SUPFAM" id="SSF48576">
    <property type="entry name" value="Terpenoid synthases"/>
    <property type="match status" value="1"/>
</dbReference>
<gene>
    <name evidence="1" type="ORF">GLOTRDRAFT_131208</name>
</gene>
<accession>S7PZ44</accession>
<dbReference type="InterPro" id="IPR008949">
    <property type="entry name" value="Isoprenoid_synthase_dom_sf"/>
</dbReference>
<dbReference type="Gene3D" id="1.10.600.10">
    <property type="entry name" value="Farnesyl Diphosphate Synthase"/>
    <property type="match status" value="1"/>
</dbReference>
<name>S7PZ44_GLOTA</name>
<evidence type="ECO:0008006" key="3">
    <source>
        <dbReference type="Google" id="ProtNLM"/>
    </source>
</evidence>
<dbReference type="AlphaFoldDB" id="S7PZ44"/>
<organism evidence="1 2">
    <name type="scientific">Gloeophyllum trabeum (strain ATCC 11539 / FP-39264 / Madison 617)</name>
    <name type="common">Brown rot fungus</name>
    <dbReference type="NCBI Taxonomy" id="670483"/>
    <lineage>
        <taxon>Eukaryota</taxon>
        <taxon>Fungi</taxon>
        <taxon>Dikarya</taxon>
        <taxon>Basidiomycota</taxon>
        <taxon>Agaricomycotina</taxon>
        <taxon>Agaricomycetes</taxon>
        <taxon>Gloeophyllales</taxon>
        <taxon>Gloeophyllaceae</taxon>
        <taxon>Gloeophyllum</taxon>
    </lineage>
</organism>
<dbReference type="eggNOG" id="ENOG502SJ7W">
    <property type="taxonomic scope" value="Eukaryota"/>
</dbReference>
<evidence type="ECO:0000313" key="2">
    <source>
        <dbReference type="Proteomes" id="UP000030669"/>
    </source>
</evidence>
<dbReference type="KEGG" id="gtr:GLOTRDRAFT_131208"/>
<dbReference type="HOGENOM" id="CLU_085434_0_0_1"/>
<protein>
    <recommendedName>
        <fullName evidence="3">Terpenoid synthase</fullName>
    </recommendedName>
</protein>
<dbReference type="RefSeq" id="XP_007868254.1">
    <property type="nucleotide sequence ID" value="XM_007870063.1"/>
</dbReference>
<dbReference type="OrthoDB" id="3314751at2759"/>
<sequence>MELKLPDLEYICPFPLLCNPLYEAARGESSAWVETFAHYADNPRKRAFLRSSDLKRMASFAYPIADYEALRVICDWFNGIFVVDELTDDQTEEEAAKTMRAHLDGLFGSVGDQSIVYDMYKDIGSRLRRLFGGNAFKRFLTSSARYSQQVAREAKLRQEDKVLSFDEYTIFRGPRAVLISVWTSSKWSFALSFRTRFSTIRCSRECMITWPGRTISTLTPLEYGTGHKNANVLTVVMREKGVDLQTASDNSKHRPWDEATMAHLRQPTSAVECWLSGIMVLRRR</sequence>
<dbReference type="Pfam" id="PF19086">
    <property type="entry name" value="Terpene_syn_C_2"/>
    <property type="match status" value="1"/>
</dbReference>
<dbReference type="EMBL" id="KB469306">
    <property type="protein sequence ID" value="EPQ52916.1"/>
    <property type="molecule type" value="Genomic_DNA"/>
</dbReference>
<dbReference type="GeneID" id="19302263"/>
<evidence type="ECO:0000313" key="1">
    <source>
        <dbReference type="EMBL" id="EPQ52916.1"/>
    </source>
</evidence>
<dbReference type="Proteomes" id="UP000030669">
    <property type="component" value="Unassembled WGS sequence"/>
</dbReference>
<keyword evidence="2" id="KW-1185">Reference proteome</keyword>
<reference evidence="1 2" key="1">
    <citation type="journal article" date="2012" name="Science">
        <title>The Paleozoic origin of enzymatic lignin decomposition reconstructed from 31 fungal genomes.</title>
        <authorList>
            <person name="Floudas D."/>
            <person name="Binder M."/>
            <person name="Riley R."/>
            <person name="Barry K."/>
            <person name="Blanchette R.A."/>
            <person name="Henrissat B."/>
            <person name="Martinez A.T."/>
            <person name="Otillar R."/>
            <person name="Spatafora J.W."/>
            <person name="Yadav J.S."/>
            <person name="Aerts A."/>
            <person name="Benoit I."/>
            <person name="Boyd A."/>
            <person name="Carlson A."/>
            <person name="Copeland A."/>
            <person name="Coutinho P.M."/>
            <person name="de Vries R.P."/>
            <person name="Ferreira P."/>
            <person name="Findley K."/>
            <person name="Foster B."/>
            <person name="Gaskell J."/>
            <person name="Glotzer D."/>
            <person name="Gorecki P."/>
            <person name="Heitman J."/>
            <person name="Hesse C."/>
            <person name="Hori C."/>
            <person name="Igarashi K."/>
            <person name="Jurgens J.A."/>
            <person name="Kallen N."/>
            <person name="Kersten P."/>
            <person name="Kohler A."/>
            <person name="Kuees U."/>
            <person name="Kumar T.K.A."/>
            <person name="Kuo A."/>
            <person name="LaButti K."/>
            <person name="Larrondo L.F."/>
            <person name="Lindquist E."/>
            <person name="Ling A."/>
            <person name="Lombard V."/>
            <person name="Lucas S."/>
            <person name="Lundell T."/>
            <person name="Martin R."/>
            <person name="McLaughlin D.J."/>
            <person name="Morgenstern I."/>
            <person name="Morin E."/>
            <person name="Murat C."/>
            <person name="Nagy L.G."/>
            <person name="Nolan M."/>
            <person name="Ohm R.A."/>
            <person name="Patyshakuliyeva A."/>
            <person name="Rokas A."/>
            <person name="Ruiz-Duenas F.J."/>
            <person name="Sabat G."/>
            <person name="Salamov A."/>
            <person name="Samejima M."/>
            <person name="Schmutz J."/>
            <person name="Slot J.C."/>
            <person name="St John F."/>
            <person name="Stenlid J."/>
            <person name="Sun H."/>
            <person name="Sun S."/>
            <person name="Syed K."/>
            <person name="Tsang A."/>
            <person name="Wiebenga A."/>
            <person name="Young D."/>
            <person name="Pisabarro A."/>
            <person name="Eastwood D.C."/>
            <person name="Martin F."/>
            <person name="Cullen D."/>
            <person name="Grigoriev I.V."/>
            <person name="Hibbett D.S."/>
        </authorList>
    </citation>
    <scope>NUCLEOTIDE SEQUENCE [LARGE SCALE GENOMIC DNA]</scope>
    <source>
        <strain evidence="1 2">ATCC 11539</strain>
    </source>
</reference>